<sequence length="64" mass="7287">MSRIVFFGRLSHSQVVDCTKQSVKRKRVFKIPVAILNAFSATNEQMWSIGHAFHAAGYDYICQP</sequence>
<evidence type="ECO:0000313" key="1">
    <source>
        <dbReference type="EMBL" id="CAB4344695.1"/>
    </source>
</evidence>
<dbReference type="AlphaFoldDB" id="A0A6J5ZR96"/>
<reference evidence="1" key="1">
    <citation type="submission" date="2020-05" db="EMBL/GenBank/DDBJ databases">
        <authorList>
            <person name="Chiriac C."/>
            <person name="Salcher M."/>
            <person name="Ghai R."/>
            <person name="Kavagutti S V."/>
        </authorList>
    </citation>
    <scope>NUCLEOTIDE SEQUENCE</scope>
</reference>
<protein>
    <submittedName>
        <fullName evidence="1">Unannotated protein</fullName>
    </submittedName>
</protein>
<proteinExistence type="predicted"/>
<dbReference type="EMBL" id="CAESAJ010000204">
    <property type="protein sequence ID" value="CAB4344695.1"/>
    <property type="molecule type" value="Genomic_DNA"/>
</dbReference>
<accession>A0A6J5ZR96</accession>
<gene>
    <name evidence="1" type="ORF">UFOPK3770_01322</name>
</gene>
<organism evidence="1">
    <name type="scientific">freshwater metagenome</name>
    <dbReference type="NCBI Taxonomy" id="449393"/>
    <lineage>
        <taxon>unclassified sequences</taxon>
        <taxon>metagenomes</taxon>
        <taxon>ecological metagenomes</taxon>
    </lineage>
</organism>
<name>A0A6J5ZR96_9ZZZZ</name>